<dbReference type="EMBL" id="JYDH01003583">
    <property type="protein sequence ID" value="KRY05562.1"/>
    <property type="molecule type" value="Genomic_DNA"/>
</dbReference>
<sequence length="36" mass="4126">MSSLDKLLKTNFSSTQLTLFDQKTISIPEKIAEIRK</sequence>
<dbReference type="Proteomes" id="UP000054776">
    <property type="component" value="Unassembled WGS sequence"/>
</dbReference>
<name>A0A0V0Z0M2_TRISP</name>
<reference evidence="1 2" key="1">
    <citation type="submission" date="2015-01" db="EMBL/GenBank/DDBJ databases">
        <title>Evolution of Trichinella species and genotypes.</title>
        <authorList>
            <person name="Korhonen P.K."/>
            <person name="Edoardo P."/>
            <person name="Giuseppe L.R."/>
            <person name="Gasser R.B."/>
        </authorList>
    </citation>
    <scope>NUCLEOTIDE SEQUENCE [LARGE SCALE GENOMIC DNA]</scope>
    <source>
        <strain evidence="1">ISS3</strain>
    </source>
</reference>
<organism evidence="1 2">
    <name type="scientific">Trichinella spiralis</name>
    <name type="common">Trichina worm</name>
    <dbReference type="NCBI Taxonomy" id="6334"/>
    <lineage>
        <taxon>Eukaryota</taxon>
        <taxon>Metazoa</taxon>
        <taxon>Ecdysozoa</taxon>
        <taxon>Nematoda</taxon>
        <taxon>Enoplea</taxon>
        <taxon>Dorylaimia</taxon>
        <taxon>Trichinellida</taxon>
        <taxon>Trichinellidae</taxon>
        <taxon>Trichinella</taxon>
    </lineage>
</organism>
<protein>
    <submittedName>
        <fullName evidence="1">Uncharacterized protein</fullName>
    </submittedName>
</protein>
<evidence type="ECO:0000313" key="2">
    <source>
        <dbReference type="Proteomes" id="UP000054776"/>
    </source>
</evidence>
<dbReference type="AlphaFoldDB" id="A0A0V0Z0M2"/>
<proteinExistence type="predicted"/>
<comment type="caution">
    <text evidence="1">The sequence shown here is derived from an EMBL/GenBank/DDBJ whole genome shotgun (WGS) entry which is preliminary data.</text>
</comment>
<evidence type="ECO:0000313" key="1">
    <source>
        <dbReference type="EMBL" id="KRY05562.1"/>
    </source>
</evidence>
<keyword evidence="2" id="KW-1185">Reference proteome</keyword>
<gene>
    <name evidence="1" type="ORF">T01_573</name>
</gene>
<dbReference type="InParanoid" id="A0A0V0Z0M2"/>
<accession>A0A0V0Z0M2</accession>